<dbReference type="InterPro" id="IPR036259">
    <property type="entry name" value="MFS_trans_sf"/>
</dbReference>
<feature type="transmembrane region" description="Helical" evidence="6">
    <location>
        <begin position="206"/>
        <end position="230"/>
    </location>
</feature>
<feature type="non-terminal residue" evidence="7">
    <location>
        <position position="357"/>
    </location>
</feature>
<proteinExistence type="inferred from homology"/>
<comment type="subcellular location">
    <subcellularLocation>
        <location evidence="1">Membrane</location>
        <topology evidence="1">Multi-pass membrane protein</topology>
    </subcellularLocation>
</comment>
<evidence type="ECO:0000256" key="5">
    <source>
        <dbReference type="ARBA" id="ARBA00023136"/>
    </source>
</evidence>
<dbReference type="InterPro" id="IPR000109">
    <property type="entry name" value="POT_fam"/>
</dbReference>
<dbReference type="Proteomes" id="UP000593576">
    <property type="component" value="Unassembled WGS sequence"/>
</dbReference>
<evidence type="ECO:0000256" key="6">
    <source>
        <dbReference type="SAM" id="Phobius"/>
    </source>
</evidence>
<evidence type="ECO:0000256" key="3">
    <source>
        <dbReference type="ARBA" id="ARBA00022692"/>
    </source>
</evidence>
<evidence type="ECO:0000313" key="8">
    <source>
        <dbReference type="Proteomes" id="UP000593576"/>
    </source>
</evidence>
<dbReference type="Pfam" id="PF00854">
    <property type="entry name" value="PTR2"/>
    <property type="match status" value="1"/>
</dbReference>
<organism evidence="7 8">
    <name type="scientific">Gossypium schwendimanii</name>
    <name type="common">Cotton</name>
    <dbReference type="NCBI Taxonomy" id="34291"/>
    <lineage>
        <taxon>Eukaryota</taxon>
        <taxon>Viridiplantae</taxon>
        <taxon>Streptophyta</taxon>
        <taxon>Embryophyta</taxon>
        <taxon>Tracheophyta</taxon>
        <taxon>Spermatophyta</taxon>
        <taxon>Magnoliopsida</taxon>
        <taxon>eudicotyledons</taxon>
        <taxon>Gunneridae</taxon>
        <taxon>Pentapetalae</taxon>
        <taxon>rosids</taxon>
        <taxon>malvids</taxon>
        <taxon>Malvales</taxon>
        <taxon>Malvaceae</taxon>
        <taxon>Malvoideae</taxon>
        <taxon>Gossypium</taxon>
    </lineage>
</organism>
<dbReference type="OrthoDB" id="8904098at2759"/>
<evidence type="ECO:0000256" key="2">
    <source>
        <dbReference type="ARBA" id="ARBA00005982"/>
    </source>
</evidence>
<evidence type="ECO:0000313" key="7">
    <source>
        <dbReference type="EMBL" id="MBA0882028.1"/>
    </source>
</evidence>
<accession>A0A7J9NFV1</accession>
<dbReference type="GO" id="GO:0016020">
    <property type="term" value="C:membrane"/>
    <property type="evidence" value="ECO:0007669"/>
    <property type="project" value="UniProtKB-SubCell"/>
</dbReference>
<comment type="similarity">
    <text evidence="2">Belongs to the major facilitator superfamily. Proton-dependent oligopeptide transporter (POT/PTR) (TC 2.A.17) family.</text>
</comment>
<name>A0A7J9NFV1_GOSSC</name>
<keyword evidence="4 6" id="KW-1133">Transmembrane helix</keyword>
<feature type="non-terminal residue" evidence="7">
    <location>
        <position position="1"/>
    </location>
</feature>
<dbReference type="Gene3D" id="1.20.1250.20">
    <property type="entry name" value="MFS general substrate transporter like domains"/>
    <property type="match status" value="2"/>
</dbReference>
<dbReference type="PANTHER" id="PTHR11654">
    <property type="entry name" value="OLIGOPEPTIDE TRANSPORTER-RELATED"/>
    <property type="match status" value="1"/>
</dbReference>
<feature type="transmembrane region" description="Helical" evidence="6">
    <location>
        <begin position="327"/>
        <end position="348"/>
    </location>
</feature>
<gene>
    <name evidence="7" type="ORF">Goshw_029316</name>
</gene>
<comment type="caution">
    <text evidence="7">The sequence shown here is derived from an EMBL/GenBank/DDBJ whole genome shotgun (WGS) entry which is preliminary data.</text>
</comment>
<protein>
    <submittedName>
        <fullName evidence="7">Uncharacterized protein</fullName>
    </submittedName>
</protein>
<evidence type="ECO:0000256" key="4">
    <source>
        <dbReference type="ARBA" id="ARBA00022989"/>
    </source>
</evidence>
<feature type="transmembrane region" description="Helical" evidence="6">
    <location>
        <begin position="251"/>
        <end position="269"/>
    </location>
</feature>
<sequence length="357" mass="39234">FAYSGINSNLVTYLTGPLGQSTATATVNVNAWSGTAALLPLLGAFIVDSFLGRYRTIVVASLIYILHLDKVDINHVSKLLVQISSMYRTQRSSKPRDNLSWVLGFGILCIIMVVALIVFLCGTTTYRYSVKRFLNKALLAPDDSKEHGKVCSIEEVEEAKAVLRLVSIWATCLVYAVVLTQSSTFFTKQGATMDRSITVSVKIPAASLQSFISLTIVLSIPIYDCIFVPLARTWTRKSTGMTMLQRIRTGMFLSSISIILAALVEMKRLKTIQEYGLVDKLEVTVPMSVWWLVPQYVVIGLSKMLTMVGLQEFFYDQVPNELRSIGLALHLSIFGVGSFLSGFLISTIDKATGGNGG</sequence>
<reference evidence="7 8" key="1">
    <citation type="journal article" date="2019" name="Genome Biol. Evol.">
        <title>Insights into the evolution of the New World diploid cottons (Gossypium, subgenus Houzingenia) based on genome sequencing.</title>
        <authorList>
            <person name="Grover C.E."/>
            <person name="Arick M.A. 2nd"/>
            <person name="Thrash A."/>
            <person name="Conover J.L."/>
            <person name="Sanders W.S."/>
            <person name="Peterson D.G."/>
            <person name="Frelichowski J.E."/>
            <person name="Scheffler J.A."/>
            <person name="Scheffler B.E."/>
            <person name="Wendel J.F."/>
        </authorList>
    </citation>
    <scope>NUCLEOTIDE SEQUENCE [LARGE SCALE GENOMIC DNA]</scope>
    <source>
        <strain evidence="7">1</strain>
        <tissue evidence="7">Leaf</tissue>
    </source>
</reference>
<dbReference type="SUPFAM" id="SSF103473">
    <property type="entry name" value="MFS general substrate transporter"/>
    <property type="match status" value="1"/>
</dbReference>
<feature type="transmembrane region" description="Helical" evidence="6">
    <location>
        <begin position="162"/>
        <end position="186"/>
    </location>
</feature>
<feature type="transmembrane region" description="Helical" evidence="6">
    <location>
        <begin position="289"/>
        <end position="315"/>
    </location>
</feature>
<keyword evidence="5 6" id="KW-0472">Membrane</keyword>
<evidence type="ECO:0000256" key="1">
    <source>
        <dbReference type="ARBA" id="ARBA00004141"/>
    </source>
</evidence>
<dbReference type="AlphaFoldDB" id="A0A7J9NFV1"/>
<dbReference type="GO" id="GO:0022857">
    <property type="term" value="F:transmembrane transporter activity"/>
    <property type="evidence" value="ECO:0007669"/>
    <property type="project" value="InterPro"/>
</dbReference>
<keyword evidence="8" id="KW-1185">Reference proteome</keyword>
<feature type="transmembrane region" description="Helical" evidence="6">
    <location>
        <begin position="101"/>
        <end position="126"/>
    </location>
</feature>
<dbReference type="EMBL" id="JABFAF010293806">
    <property type="protein sequence ID" value="MBA0882028.1"/>
    <property type="molecule type" value="Genomic_DNA"/>
</dbReference>
<keyword evidence="3 6" id="KW-0812">Transmembrane</keyword>